<accession>A0ACB9EXY8</accession>
<comment type="caution">
    <text evidence="1">The sequence shown here is derived from an EMBL/GenBank/DDBJ whole genome shotgun (WGS) entry which is preliminary data.</text>
</comment>
<reference evidence="2" key="1">
    <citation type="journal article" date="2022" name="Mol. Ecol. Resour.">
        <title>The genomes of chicory, endive, great burdock and yacon provide insights into Asteraceae palaeo-polyploidization history and plant inulin production.</title>
        <authorList>
            <person name="Fan W."/>
            <person name="Wang S."/>
            <person name="Wang H."/>
            <person name="Wang A."/>
            <person name="Jiang F."/>
            <person name="Liu H."/>
            <person name="Zhao H."/>
            <person name="Xu D."/>
            <person name="Zhang Y."/>
        </authorList>
    </citation>
    <scope>NUCLEOTIDE SEQUENCE [LARGE SCALE GENOMIC DNA]</scope>
    <source>
        <strain evidence="2">cv. Punajuju</strain>
    </source>
</reference>
<proteinExistence type="predicted"/>
<keyword evidence="2" id="KW-1185">Reference proteome</keyword>
<reference evidence="1 2" key="2">
    <citation type="journal article" date="2022" name="Mol. Ecol. Resour.">
        <title>The genomes of chicory, endive, great burdock and yacon provide insights into Asteraceae paleo-polyploidization history and plant inulin production.</title>
        <authorList>
            <person name="Fan W."/>
            <person name="Wang S."/>
            <person name="Wang H."/>
            <person name="Wang A."/>
            <person name="Jiang F."/>
            <person name="Liu H."/>
            <person name="Zhao H."/>
            <person name="Xu D."/>
            <person name="Zhang Y."/>
        </authorList>
    </citation>
    <scope>NUCLEOTIDE SEQUENCE [LARGE SCALE GENOMIC DNA]</scope>
    <source>
        <strain evidence="2">cv. Punajuju</strain>
        <tissue evidence="1">Leaves</tissue>
    </source>
</reference>
<name>A0ACB9EXY8_CICIN</name>
<protein>
    <submittedName>
        <fullName evidence="1">Uncharacterized protein</fullName>
    </submittedName>
</protein>
<organism evidence="1 2">
    <name type="scientific">Cichorium intybus</name>
    <name type="common">Chicory</name>
    <dbReference type="NCBI Taxonomy" id="13427"/>
    <lineage>
        <taxon>Eukaryota</taxon>
        <taxon>Viridiplantae</taxon>
        <taxon>Streptophyta</taxon>
        <taxon>Embryophyta</taxon>
        <taxon>Tracheophyta</taxon>
        <taxon>Spermatophyta</taxon>
        <taxon>Magnoliopsida</taxon>
        <taxon>eudicotyledons</taxon>
        <taxon>Gunneridae</taxon>
        <taxon>Pentapetalae</taxon>
        <taxon>asterids</taxon>
        <taxon>campanulids</taxon>
        <taxon>Asterales</taxon>
        <taxon>Asteraceae</taxon>
        <taxon>Cichorioideae</taxon>
        <taxon>Cichorieae</taxon>
        <taxon>Cichoriinae</taxon>
        <taxon>Cichorium</taxon>
    </lineage>
</organism>
<gene>
    <name evidence="1" type="ORF">L2E82_13708</name>
</gene>
<dbReference type="EMBL" id="CM042011">
    <property type="protein sequence ID" value="KAI3763714.1"/>
    <property type="molecule type" value="Genomic_DNA"/>
</dbReference>
<evidence type="ECO:0000313" key="1">
    <source>
        <dbReference type="EMBL" id="KAI3763714.1"/>
    </source>
</evidence>
<evidence type="ECO:0000313" key="2">
    <source>
        <dbReference type="Proteomes" id="UP001055811"/>
    </source>
</evidence>
<sequence length="228" mass="25650">MARIVPPRITPNLSRDFPCPPKEVDAEYQILSRDFPIMKTYVDNRPQALLVRNNVLLPVPAVLYATNNYLKFTMQVSVPSMASVFNCEYALKSQYDTSIYLQSTYDRELKLHTVEAEVIKQQETKRGLSIKSEAQDKGIRADQQNAIENANYSLADELCHQIDPASLLHRSLLKLNHKPIGHSQFPSSTTCKASSTSSTFLIACYSHRPPKTLAVTNLPTSNESYSID</sequence>
<dbReference type="Proteomes" id="UP001055811">
    <property type="component" value="Linkage Group LG03"/>
</dbReference>